<dbReference type="PANTHER" id="PTHR10000">
    <property type="entry name" value="PHOSPHOSERINE PHOSPHATASE"/>
    <property type="match status" value="1"/>
</dbReference>
<sequence length="264" mass="28482">MLQMICIDVDGTLVGSSNVVRNDVWEALDYIREAGVKLVLCSGRPAFGQARSYAERMQPGGWHVFQNGASVVRVDTGESLSSAFPAAALSRLLETATQTGRLLEIYSDSQYASTLRDEEAREHAELLGVPFPPLWPSELHDPVVRAQWLVRHGELDTVRDLTPSGLELHPAGSPRMRETLFVSMTAPGVSKGSAIRSIAQKYGIGLDRCMMVGDGENDLQAMAVVGHTVAMGNAEVAVLAAAQHRVGHVDEGGLIEALELARQL</sequence>
<dbReference type="GO" id="GO:0005829">
    <property type="term" value="C:cytosol"/>
    <property type="evidence" value="ECO:0007669"/>
    <property type="project" value="TreeGrafter"/>
</dbReference>
<dbReference type="GO" id="GO:0016791">
    <property type="term" value="F:phosphatase activity"/>
    <property type="evidence" value="ECO:0007669"/>
    <property type="project" value="TreeGrafter"/>
</dbReference>
<dbReference type="SUPFAM" id="SSF56784">
    <property type="entry name" value="HAD-like"/>
    <property type="match status" value="1"/>
</dbReference>
<dbReference type="EMBL" id="RXPE01000006">
    <property type="protein sequence ID" value="RTR28692.1"/>
    <property type="molecule type" value="Genomic_DNA"/>
</dbReference>
<protein>
    <submittedName>
        <fullName evidence="1">Cof-type HAD-IIB family hydrolase</fullName>
    </submittedName>
</protein>
<dbReference type="NCBIfam" id="TIGR00099">
    <property type="entry name" value="Cof-subfamily"/>
    <property type="match status" value="1"/>
</dbReference>
<dbReference type="Pfam" id="PF08282">
    <property type="entry name" value="Hydrolase_3"/>
    <property type="match status" value="1"/>
</dbReference>
<dbReference type="OrthoDB" id="9790031at2"/>
<name>A0A431VZG3_9DEIO</name>
<reference evidence="1 2" key="1">
    <citation type="submission" date="2018-12" db="EMBL/GenBank/DDBJ databases">
        <title>Deinococcus radiophilus ATCC 27603 genome sequencing and assembly.</title>
        <authorList>
            <person name="Maclea K.S."/>
            <person name="Maynard C.R."/>
        </authorList>
    </citation>
    <scope>NUCLEOTIDE SEQUENCE [LARGE SCALE GENOMIC DNA]</scope>
    <source>
        <strain evidence="1 2">ATCC 27603</strain>
    </source>
</reference>
<keyword evidence="1" id="KW-0378">Hydrolase</keyword>
<organism evidence="1 2">
    <name type="scientific">Deinococcus radiophilus</name>
    <dbReference type="NCBI Taxonomy" id="32062"/>
    <lineage>
        <taxon>Bacteria</taxon>
        <taxon>Thermotogati</taxon>
        <taxon>Deinococcota</taxon>
        <taxon>Deinococci</taxon>
        <taxon>Deinococcales</taxon>
        <taxon>Deinococcaceae</taxon>
        <taxon>Deinococcus</taxon>
    </lineage>
</organism>
<comment type="caution">
    <text evidence="1">The sequence shown here is derived from an EMBL/GenBank/DDBJ whole genome shotgun (WGS) entry which is preliminary data.</text>
</comment>
<accession>A0A431VZG3</accession>
<dbReference type="InterPro" id="IPR000150">
    <property type="entry name" value="Cof"/>
</dbReference>
<dbReference type="InterPro" id="IPR036412">
    <property type="entry name" value="HAD-like_sf"/>
</dbReference>
<dbReference type="AlphaFoldDB" id="A0A431VZG3"/>
<keyword evidence="2" id="KW-1185">Reference proteome</keyword>
<gene>
    <name evidence="1" type="ORF">EJ104_04885</name>
</gene>
<evidence type="ECO:0000313" key="2">
    <source>
        <dbReference type="Proteomes" id="UP000277766"/>
    </source>
</evidence>
<dbReference type="PANTHER" id="PTHR10000:SF8">
    <property type="entry name" value="HAD SUPERFAMILY HYDROLASE-LIKE, TYPE 3"/>
    <property type="match status" value="1"/>
</dbReference>
<evidence type="ECO:0000313" key="1">
    <source>
        <dbReference type="EMBL" id="RTR28692.1"/>
    </source>
</evidence>
<dbReference type="Gene3D" id="3.30.1240.10">
    <property type="match status" value="1"/>
</dbReference>
<dbReference type="Proteomes" id="UP000277766">
    <property type="component" value="Unassembled WGS sequence"/>
</dbReference>
<dbReference type="Gene3D" id="3.40.50.1000">
    <property type="entry name" value="HAD superfamily/HAD-like"/>
    <property type="match status" value="1"/>
</dbReference>
<dbReference type="InterPro" id="IPR023214">
    <property type="entry name" value="HAD_sf"/>
</dbReference>
<proteinExistence type="predicted"/>
<dbReference type="GO" id="GO:0000287">
    <property type="term" value="F:magnesium ion binding"/>
    <property type="evidence" value="ECO:0007669"/>
    <property type="project" value="TreeGrafter"/>
</dbReference>
<dbReference type="RefSeq" id="WP_126351641.1">
    <property type="nucleotide sequence ID" value="NZ_RXPE01000006.1"/>
</dbReference>